<organism evidence="1 2">
    <name type="scientific">Tepidanaerobacter acetatoxydans (strain DSM 21804 / JCM 16047 / Re1)</name>
    <dbReference type="NCBI Taxonomy" id="1209989"/>
    <lineage>
        <taxon>Bacteria</taxon>
        <taxon>Bacillati</taxon>
        <taxon>Bacillota</taxon>
        <taxon>Clostridia</taxon>
        <taxon>Thermosediminibacterales</taxon>
        <taxon>Tepidanaerobacteraceae</taxon>
        <taxon>Tepidanaerobacter</taxon>
    </lineage>
</organism>
<dbReference type="HOGENOM" id="CLU_1401856_0_0_9"/>
<proteinExistence type="predicted"/>
<accession>F4LWI3</accession>
<dbReference type="AlphaFoldDB" id="F4LWI3"/>
<dbReference type="RefSeq" id="WP_013777808.1">
    <property type="nucleotide sequence ID" value="NC_015519.1"/>
</dbReference>
<dbReference type="STRING" id="1209989.TepRe1_0698"/>
<reference evidence="2" key="1">
    <citation type="journal article" date="2013" name="Genome Announc.">
        <title>First genome sequence of a syntrophic acetate-oxidizing bacterium, Tepidanaerobacter acetatoxydans strain Re1.</title>
        <authorList>
            <person name="Manzoor S."/>
            <person name="Bongcam-Rudloff E."/>
            <person name="Schnurer A."/>
            <person name="Muller B."/>
        </authorList>
    </citation>
    <scope>NUCLEOTIDE SEQUENCE [LARGE SCALE GENOMIC DNA]</scope>
    <source>
        <strain evidence="2">Re1</strain>
    </source>
</reference>
<gene>
    <name evidence="1" type="ordered locus">TEPIRE1_0757</name>
</gene>
<dbReference type="PATRIC" id="fig|1209989.3.peg.832"/>
<dbReference type="Proteomes" id="UP000010802">
    <property type="component" value="Chromosome"/>
</dbReference>
<dbReference type="KEGG" id="tae:TepiRe1_0757"/>
<protein>
    <submittedName>
        <fullName evidence="1">Uncharacterized protein</fullName>
    </submittedName>
</protein>
<evidence type="ECO:0000313" key="1">
    <source>
        <dbReference type="EMBL" id="CCP25454.1"/>
    </source>
</evidence>
<dbReference type="eggNOG" id="ENOG5034BZC">
    <property type="taxonomic scope" value="Bacteria"/>
</dbReference>
<evidence type="ECO:0000313" key="2">
    <source>
        <dbReference type="Proteomes" id="UP000010802"/>
    </source>
</evidence>
<dbReference type="EMBL" id="HF563609">
    <property type="protein sequence ID" value="CCP25454.1"/>
    <property type="molecule type" value="Genomic_DNA"/>
</dbReference>
<accession>L0RZ00</accession>
<sequence>MDDFKNLCNNFSDQTLKIENFIAQNKMNFSDLTNQFKNTHQDILNFKNELDTAIQQIEIEIERNQNLLAKWVSGANTKLLQEQIAQKRIALTNQAQKINDSFAKLSQQIDRILNDFNTSSQQITIDLKNTENQLQTISKANQAGEYIFSASDDTTYHLQQNLQQVIDTLNSAQQTMEQQKVFNEISKSIDSLLQ</sequence>
<dbReference type="KEGG" id="tep:TepRe1_0698"/>
<name>F4LWI3_TEPAE</name>
<keyword evidence="2" id="KW-1185">Reference proteome</keyword>